<evidence type="ECO:0000256" key="1">
    <source>
        <dbReference type="SAM" id="MobiDB-lite"/>
    </source>
</evidence>
<name>A0A1S3F205_DIPOR</name>
<dbReference type="AlphaFoldDB" id="A0A1S3F205"/>
<sequence>MFITVKFGAGCWMLVNPWCSLVTLTAHLKQKGQITSDVAIALLAEDGHLVSLDKGLEASPTSAMGSSLLQERRTYVLVRVIKGENGAPNCYESLLENLDDQSPELAEELRRLSGLSAMSNKRRRRLGTRNGLQEQDPPSRSGRVGSIPSRTR</sequence>
<dbReference type="InterPro" id="IPR039471">
    <property type="entry name" value="CXorf65-like"/>
</dbReference>
<keyword evidence="3" id="KW-1185">Reference proteome</keyword>
<evidence type="ECO:0000313" key="3">
    <source>
        <dbReference type="Proteomes" id="UP000081671"/>
    </source>
</evidence>
<reference evidence="4" key="1">
    <citation type="submission" date="2025-08" db="UniProtKB">
        <authorList>
            <consortium name="RefSeq"/>
        </authorList>
    </citation>
    <scope>IDENTIFICATION</scope>
    <source>
        <tissue evidence="4">Kidney</tissue>
    </source>
</reference>
<feature type="chain" id="PRO_5010335392" evidence="2">
    <location>
        <begin position="18"/>
        <end position="152"/>
    </location>
</feature>
<dbReference type="Pfam" id="PF15874">
    <property type="entry name" value="Il2rg"/>
    <property type="match status" value="1"/>
</dbReference>
<proteinExistence type="predicted"/>
<dbReference type="OrthoDB" id="2109241at2759"/>
<feature type="region of interest" description="Disordered" evidence="1">
    <location>
        <begin position="116"/>
        <end position="152"/>
    </location>
</feature>
<dbReference type="PANTHER" id="PTHR33887:SF1">
    <property type="entry name" value="GENE 867-RELATED"/>
    <property type="match status" value="1"/>
</dbReference>
<dbReference type="KEGG" id="dord:105984249"/>
<feature type="signal peptide" evidence="2">
    <location>
        <begin position="1"/>
        <end position="17"/>
    </location>
</feature>
<dbReference type="CTD" id="102349963"/>
<dbReference type="InParanoid" id="A0A1S3F205"/>
<dbReference type="RefSeq" id="XP_012869812.1">
    <property type="nucleotide sequence ID" value="XM_013014358.1"/>
</dbReference>
<keyword evidence="2" id="KW-0732">Signal</keyword>
<gene>
    <name evidence="4" type="primary">LOC105984249</name>
</gene>
<dbReference type="FunCoup" id="A0A1S3F205">
    <property type="interactions" value="3"/>
</dbReference>
<dbReference type="PANTHER" id="PTHR33887">
    <property type="entry name" value="PB1 DOMAIN-CONTAINING PROTEIN"/>
    <property type="match status" value="1"/>
</dbReference>
<evidence type="ECO:0000256" key="2">
    <source>
        <dbReference type="SAM" id="SignalP"/>
    </source>
</evidence>
<organism evidence="3 4">
    <name type="scientific">Dipodomys ordii</name>
    <name type="common">Ord's kangaroo rat</name>
    <dbReference type="NCBI Taxonomy" id="10020"/>
    <lineage>
        <taxon>Eukaryota</taxon>
        <taxon>Metazoa</taxon>
        <taxon>Chordata</taxon>
        <taxon>Craniata</taxon>
        <taxon>Vertebrata</taxon>
        <taxon>Euteleostomi</taxon>
        <taxon>Mammalia</taxon>
        <taxon>Eutheria</taxon>
        <taxon>Euarchontoglires</taxon>
        <taxon>Glires</taxon>
        <taxon>Rodentia</taxon>
        <taxon>Castorimorpha</taxon>
        <taxon>Heteromyidae</taxon>
        <taxon>Dipodomyinae</taxon>
        <taxon>Dipodomys</taxon>
    </lineage>
</organism>
<protein>
    <submittedName>
        <fullName evidence="4">Uncharacterized protein C22orf15 homolog</fullName>
    </submittedName>
</protein>
<dbReference type="GeneID" id="105984249"/>
<accession>A0A1S3F205</accession>
<evidence type="ECO:0000313" key="4">
    <source>
        <dbReference type="RefSeq" id="XP_012869812.1"/>
    </source>
</evidence>
<dbReference type="Proteomes" id="UP000081671">
    <property type="component" value="Unplaced"/>
</dbReference>